<gene>
    <name evidence="3" type="ORF">GWO12_00730</name>
</gene>
<feature type="compositionally biased region" description="Basic and acidic residues" evidence="1">
    <location>
        <begin position="15"/>
        <end position="26"/>
    </location>
</feature>
<keyword evidence="2" id="KW-0812">Transmembrane</keyword>
<reference evidence="3 4" key="1">
    <citation type="submission" date="2020-01" db="EMBL/GenBank/DDBJ databases">
        <title>Genomes assembled from Gulf of Kutch pelagic sediment metagenomes.</title>
        <authorList>
            <person name="Chandrashekar M."/>
            <person name="Mahajan M.S."/>
            <person name="Dave K.J."/>
            <person name="Vatsa P."/>
            <person name="Nathani N.M."/>
        </authorList>
    </citation>
    <scope>NUCLEOTIDE SEQUENCE [LARGE SCALE GENOMIC DNA]</scope>
    <source>
        <strain evidence="3">KS3-K002</strain>
    </source>
</reference>
<organism evidence="3 4">
    <name type="scientific">Candidatus Kutchimonas denitrificans</name>
    <dbReference type="NCBI Taxonomy" id="3056748"/>
    <lineage>
        <taxon>Bacteria</taxon>
        <taxon>Pseudomonadati</taxon>
        <taxon>Gemmatimonadota</taxon>
        <taxon>Gemmatimonadia</taxon>
        <taxon>Candidatus Palauibacterales</taxon>
        <taxon>Candidatus Palauibacteraceae</taxon>
        <taxon>Candidatus Kutchimonas</taxon>
    </lineage>
</organism>
<name>A0AAE4Z6I6_9BACT</name>
<evidence type="ECO:0000313" key="4">
    <source>
        <dbReference type="Proteomes" id="UP000702544"/>
    </source>
</evidence>
<dbReference type="Proteomes" id="UP000702544">
    <property type="component" value="Unassembled WGS sequence"/>
</dbReference>
<keyword evidence="2" id="KW-0472">Membrane</keyword>
<sequence length="76" mass="8501">MNEQKRTDSPGSSPEAERSSEPEEQLHSYAGGEITERSGIVNKWLLAVYFALLVWSLYYLFTEWRGLGPGLGIPGQ</sequence>
<evidence type="ECO:0000256" key="1">
    <source>
        <dbReference type="SAM" id="MobiDB-lite"/>
    </source>
</evidence>
<keyword evidence="2" id="KW-1133">Transmembrane helix</keyword>
<accession>A0AAE4Z6I6</accession>
<feature type="transmembrane region" description="Helical" evidence="2">
    <location>
        <begin position="44"/>
        <end position="61"/>
    </location>
</feature>
<evidence type="ECO:0000256" key="2">
    <source>
        <dbReference type="SAM" id="Phobius"/>
    </source>
</evidence>
<dbReference type="EMBL" id="JAACAK010000002">
    <property type="protein sequence ID" value="NIR73632.1"/>
    <property type="molecule type" value="Genomic_DNA"/>
</dbReference>
<proteinExistence type="predicted"/>
<dbReference type="AlphaFoldDB" id="A0AAE4Z6I6"/>
<evidence type="ECO:0000313" key="3">
    <source>
        <dbReference type="EMBL" id="NIR73632.1"/>
    </source>
</evidence>
<comment type="caution">
    <text evidence="3">The sequence shown here is derived from an EMBL/GenBank/DDBJ whole genome shotgun (WGS) entry which is preliminary data.</text>
</comment>
<protein>
    <submittedName>
        <fullName evidence="3">Uncharacterized protein</fullName>
    </submittedName>
</protein>
<feature type="region of interest" description="Disordered" evidence="1">
    <location>
        <begin position="1"/>
        <end position="29"/>
    </location>
</feature>